<feature type="region of interest" description="Disordered" evidence="1">
    <location>
        <begin position="549"/>
        <end position="572"/>
    </location>
</feature>
<feature type="compositionally biased region" description="Basic and acidic residues" evidence="1">
    <location>
        <begin position="285"/>
        <end position="303"/>
    </location>
</feature>
<dbReference type="GO" id="GO:0003676">
    <property type="term" value="F:nucleic acid binding"/>
    <property type="evidence" value="ECO:0007669"/>
    <property type="project" value="InterPro"/>
</dbReference>
<reference evidence="3" key="1">
    <citation type="journal article" date="2006" name="Dev. Biol.">
        <title>Systematic analysis of embryonic expression profiles of zinc finger genes in Ciona intestinalis.</title>
        <authorList>
            <person name="Miwata K."/>
            <person name="Chiba T."/>
            <person name="Horii R."/>
            <person name="Yamada L."/>
            <person name="Kubo A."/>
            <person name="Miyamura D."/>
            <person name="Satoh N."/>
            <person name="Satou Y."/>
        </authorList>
    </citation>
    <scope>NUCLEOTIDE SEQUENCE</scope>
</reference>
<feature type="compositionally biased region" description="Basic and acidic residues" evidence="1">
    <location>
        <begin position="125"/>
        <end position="136"/>
    </location>
</feature>
<name>Q1RPZ9_CIOIN</name>
<organism evidence="3">
    <name type="scientific">Ciona intestinalis</name>
    <name type="common">Transparent sea squirt</name>
    <name type="synonym">Ascidia intestinalis</name>
    <dbReference type="NCBI Taxonomy" id="7719"/>
    <lineage>
        <taxon>Eukaryota</taxon>
        <taxon>Metazoa</taxon>
        <taxon>Chordata</taxon>
        <taxon>Tunicata</taxon>
        <taxon>Ascidiacea</taxon>
        <taxon>Phlebobranchia</taxon>
        <taxon>Cionidae</taxon>
        <taxon>Ciona</taxon>
    </lineage>
</organism>
<dbReference type="OrthoDB" id="10072641at2759"/>
<protein>
    <submittedName>
        <fullName evidence="3">Zinc finger protein</fullName>
    </submittedName>
</protein>
<feature type="compositionally biased region" description="Low complexity" evidence="1">
    <location>
        <begin position="137"/>
        <end position="148"/>
    </location>
</feature>
<accession>Q1RPZ9</accession>
<proteinExistence type="evidence at transcript level"/>
<feature type="domain" description="U1-type" evidence="2">
    <location>
        <begin position="580"/>
        <end position="614"/>
    </location>
</feature>
<feature type="region of interest" description="Disordered" evidence="1">
    <location>
        <begin position="18"/>
        <end position="237"/>
    </location>
</feature>
<feature type="compositionally biased region" description="Basic and acidic residues" evidence="1">
    <location>
        <begin position="729"/>
        <end position="744"/>
    </location>
</feature>
<feature type="compositionally biased region" description="Basic and acidic residues" evidence="1">
    <location>
        <begin position="472"/>
        <end position="490"/>
    </location>
</feature>
<feature type="domain" description="U1-type" evidence="2">
    <location>
        <begin position="647"/>
        <end position="681"/>
    </location>
</feature>
<feature type="compositionally biased region" description="Basic and acidic residues" evidence="1">
    <location>
        <begin position="73"/>
        <end position="88"/>
    </location>
</feature>
<feature type="compositionally biased region" description="Pro residues" evidence="1">
    <location>
        <begin position="964"/>
        <end position="989"/>
    </location>
</feature>
<feature type="compositionally biased region" description="Basic and acidic residues" evidence="1">
    <location>
        <begin position="171"/>
        <end position="181"/>
    </location>
</feature>
<feature type="compositionally biased region" description="Polar residues" evidence="1">
    <location>
        <begin position="252"/>
        <end position="263"/>
    </location>
</feature>
<dbReference type="GO" id="GO:0008270">
    <property type="term" value="F:zinc ion binding"/>
    <property type="evidence" value="ECO:0007669"/>
    <property type="project" value="InterPro"/>
</dbReference>
<dbReference type="InterPro" id="IPR055309">
    <property type="entry name" value="Znf318-like"/>
</dbReference>
<dbReference type="EMBL" id="AK222404">
    <property type="protein sequence ID" value="BAE93286.1"/>
    <property type="molecule type" value="mRNA"/>
</dbReference>
<sequence length="1034" mass="119010">MDRSRLEGGLRITVGNDVYYERGRSPVRRSPGGDLRNRLGPRPPEYGTRIPDQRHENFHNKPQQLMEENDGWTAREEERYRWSPQRDRRSPRHRSPGHHPLDRMSPPRRNYDRDMHHTSPSPQRRRNEIYPEERSPSYHSGRSSSRKASPPRHSQRSRSSSSPDSPRGRSRRENTNWDDRVLPNVPSLREADDLLLAMYSKSEVEERPYKRSSSERKTNRDGKSESGSKAYINPAIVTDGQKLSAFTQAYAKTSPQKKQYSQQDIDDEDQFLYGNDVPRRQKKPVPYEHKPEPAPDVKKNLQPCEKKPEVTPGGFDTNALKNVLKAIGFDFEMSAQSLNKSGKLVEKVKTDRKTVVETKKETRKRETSPEKPPEPEPQKEVRKPAAIPVVATSQPLQQTNPNHMYQQAYNQAIQYQAGSFTAPQMQGQPMLVYQTPAGLVQVPHVAVPAMNQTIKPEPPRPNLKVVPMQMMEKKEKHENRKSPKELEQEKKARKRRLDYLEEELEKLRKQQSDLIKRKRKQKGDHELMSQNTLLQAGVERQIQEIRDAADKAAAVKSESSSESDSSDSEDEKPSFNYVDKGFHICGLCNITFDLLNDYLAHLLSKAHRKLEDPDNRPWLNKKQKANKSMSKNVINVPLKGVEFIFPIHGFYCSVCKVYSGDKEEGEKHCFSHEHNLAYAKFLKKNPLYEKPTMQNKKIEKSRAVKEERWEEKKIHIKNDVHASSSQRDNIQDQVRKKDQQRRNFENGQGHHIMTAGDKRKFERRSPEEIRPVPPQHLRRSPRESPSHRAPVSRYSRSPPQNRERYRDEKAERRFEERSPIRKRVREERKRWSPGYDQYEKEREQQPEPEPPKPTIKFTKFTWKRTDKKDPPKEVPAVVREEPKVQKIEDKTKLTMKLKPKPQPFLNIGKASKTKSVLSGKIANFAPTTKVNTKTPTTGSRFGTLNRANMSVSTFLAASKKSVPAVPPSKTPVVKPAPPVDPPPPEPRPPSCLVDVKKAKKEPPPPGTEDNFGNDDAAVESDASGISMELASDED</sequence>
<feature type="region of interest" description="Disordered" evidence="1">
    <location>
        <begin position="716"/>
        <end position="915"/>
    </location>
</feature>
<feature type="region of interest" description="Disordered" evidence="1">
    <location>
        <begin position="958"/>
        <end position="1034"/>
    </location>
</feature>
<feature type="compositionally biased region" description="Basic and acidic residues" evidence="1">
    <location>
        <begin position="801"/>
        <end position="830"/>
    </location>
</feature>
<feature type="compositionally biased region" description="Low complexity" evidence="1">
    <location>
        <begin position="551"/>
        <end position="563"/>
    </location>
</feature>
<feature type="compositionally biased region" description="Basic and acidic residues" evidence="1">
    <location>
        <begin position="863"/>
        <end position="892"/>
    </location>
</feature>
<feature type="region of interest" description="Disordered" evidence="1">
    <location>
        <begin position="351"/>
        <end position="385"/>
    </location>
</feature>
<dbReference type="SMART" id="SM00451">
    <property type="entry name" value="ZnF_U1"/>
    <property type="match status" value="2"/>
</dbReference>
<dbReference type="KEGG" id="cin:778856"/>
<dbReference type="PANTHER" id="PTHR15577:SF2">
    <property type="entry name" value="ZINC FINGER PROTEIN 318"/>
    <property type="match status" value="1"/>
</dbReference>
<gene>
    <name evidence="3" type="primary">Ci-ZF(U1like)-4</name>
</gene>
<dbReference type="AlphaFoldDB" id="Q1RPZ9"/>
<feature type="compositionally biased region" description="Basic and acidic residues" evidence="1">
    <location>
        <begin position="351"/>
        <end position="383"/>
    </location>
</feature>
<accession>A0A1W2VS49</accession>
<dbReference type="InterPro" id="IPR003604">
    <property type="entry name" value="Matrin/U1-like-C_Znf_C2H2"/>
</dbReference>
<evidence type="ECO:0000256" key="1">
    <source>
        <dbReference type="SAM" id="MobiDB-lite"/>
    </source>
</evidence>
<dbReference type="PANTHER" id="PTHR15577">
    <property type="entry name" value="ZINC FINGER CONTAINING PROTEIN"/>
    <property type="match status" value="1"/>
</dbReference>
<feature type="compositionally biased region" description="Basic and acidic residues" evidence="1">
    <location>
        <begin position="202"/>
        <end position="226"/>
    </location>
</feature>
<feature type="region of interest" description="Disordered" evidence="1">
    <location>
        <begin position="252"/>
        <end position="303"/>
    </location>
</feature>
<feature type="region of interest" description="Disordered" evidence="1">
    <location>
        <begin position="472"/>
        <end position="492"/>
    </location>
</feature>
<feature type="compositionally biased region" description="Basic and acidic residues" evidence="1">
    <location>
        <begin position="756"/>
        <end position="770"/>
    </location>
</feature>
<evidence type="ECO:0000313" key="3">
    <source>
        <dbReference type="EMBL" id="BAE93286.1"/>
    </source>
</evidence>
<evidence type="ECO:0000259" key="2">
    <source>
        <dbReference type="SMART" id="SM00451"/>
    </source>
</evidence>